<accession>A0AAV8XH81</accession>
<comment type="caution">
    <text evidence="1">The sequence shown here is derived from an EMBL/GenBank/DDBJ whole genome shotgun (WGS) entry which is preliminary data.</text>
</comment>
<gene>
    <name evidence="1" type="ORF">NQ318_004244</name>
</gene>
<dbReference type="EMBL" id="JAPWTK010000591">
    <property type="protein sequence ID" value="KAJ8938025.1"/>
    <property type="molecule type" value="Genomic_DNA"/>
</dbReference>
<sequence>MYEVCKLSNETGNVAPDLATLRIRDLEGRVIRSQTSDHCLSDVEKLTLWSNYSWEIEIVTTVVKLFLGHVCSGTQRLKRTSEEALPLSTLGMKEAGLQHMAHLKYGRTEKSCVAQHAFDNNHRIDMNNLKLIRNVTNSGQLDAFESLEIITCNNSMNKDNGPIPTSPLFALINKDSYGSVNRGNKFSINSASV</sequence>
<organism evidence="1 2">
    <name type="scientific">Aromia moschata</name>
    <dbReference type="NCBI Taxonomy" id="1265417"/>
    <lineage>
        <taxon>Eukaryota</taxon>
        <taxon>Metazoa</taxon>
        <taxon>Ecdysozoa</taxon>
        <taxon>Arthropoda</taxon>
        <taxon>Hexapoda</taxon>
        <taxon>Insecta</taxon>
        <taxon>Pterygota</taxon>
        <taxon>Neoptera</taxon>
        <taxon>Endopterygota</taxon>
        <taxon>Coleoptera</taxon>
        <taxon>Polyphaga</taxon>
        <taxon>Cucujiformia</taxon>
        <taxon>Chrysomeloidea</taxon>
        <taxon>Cerambycidae</taxon>
        <taxon>Cerambycinae</taxon>
        <taxon>Callichromatini</taxon>
        <taxon>Aromia</taxon>
    </lineage>
</organism>
<evidence type="ECO:0000313" key="2">
    <source>
        <dbReference type="Proteomes" id="UP001162162"/>
    </source>
</evidence>
<proteinExistence type="predicted"/>
<dbReference type="Proteomes" id="UP001162162">
    <property type="component" value="Unassembled WGS sequence"/>
</dbReference>
<reference evidence="1" key="1">
    <citation type="journal article" date="2023" name="Insect Mol. Biol.">
        <title>Genome sequencing provides insights into the evolution of gene families encoding plant cell wall-degrading enzymes in longhorned beetles.</title>
        <authorList>
            <person name="Shin N.R."/>
            <person name="Okamura Y."/>
            <person name="Kirsch R."/>
            <person name="Pauchet Y."/>
        </authorList>
    </citation>
    <scope>NUCLEOTIDE SEQUENCE</scope>
    <source>
        <strain evidence="1">AMC_N1</strain>
    </source>
</reference>
<name>A0AAV8XH81_9CUCU</name>
<protein>
    <submittedName>
        <fullName evidence="1">Uncharacterized protein</fullName>
    </submittedName>
</protein>
<dbReference type="AlphaFoldDB" id="A0AAV8XH81"/>
<evidence type="ECO:0000313" key="1">
    <source>
        <dbReference type="EMBL" id="KAJ8938025.1"/>
    </source>
</evidence>
<keyword evidence="2" id="KW-1185">Reference proteome</keyword>